<evidence type="ECO:0000313" key="2">
    <source>
        <dbReference type="Proteomes" id="UP000243459"/>
    </source>
</evidence>
<dbReference type="EMBL" id="CM007390">
    <property type="protein sequence ID" value="ONK56333.1"/>
    <property type="molecule type" value="Genomic_DNA"/>
</dbReference>
<evidence type="ECO:0000313" key="1">
    <source>
        <dbReference type="EMBL" id="ONK56333.1"/>
    </source>
</evidence>
<sequence>MRPKKHLHLDLAPEEATEVPYKRIGAEIHIVETREIEVLVEGKTALDMPIKSVHRQGKEPATEGVPSTQGLGWLSLYHISEIKADKWDHLRMFLM</sequence>
<organism evidence="1 2">
    <name type="scientific">Asparagus officinalis</name>
    <name type="common">Garden asparagus</name>
    <dbReference type="NCBI Taxonomy" id="4686"/>
    <lineage>
        <taxon>Eukaryota</taxon>
        <taxon>Viridiplantae</taxon>
        <taxon>Streptophyta</taxon>
        <taxon>Embryophyta</taxon>
        <taxon>Tracheophyta</taxon>
        <taxon>Spermatophyta</taxon>
        <taxon>Magnoliopsida</taxon>
        <taxon>Liliopsida</taxon>
        <taxon>Asparagales</taxon>
        <taxon>Asparagaceae</taxon>
        <taxon>Asparagoideae</taxon>
        <taxon>Asparagus</taxon>
    </lineage>
</organism>
<dbReference type="Gramene" id="ONK56333">
    <property type="protein sequence ID" value="ONK56333"/>
    <property type="gene ID" value="A4U43_C10F6930"/>
</dbReference>
<accession>A0A5P1E2Z9</accession>
<gene>
    <name evidence="1" type="ORF">A4U43_C10F6930</name>
</gene>
<dbReference type="Proteomes" id="UP000243459">
    <property type="component" value="Chromosome 10"/>
</dbReference>
<name>A0A5P1E2Z9_ASPOF</name>
<keyword evidence="2" id="KW-1185">Reference proteome</keyword>
<protein>
    <submittedName>
        <fullName evidence="1">Uncharacterized protein</fullName>
    </submittedName>
</protein>
<proteinExistence type="predicted"/>
<reference evidence="2" key="1">
    <citation type="journal article" date="2017" name="Nat. Commun.">
        <title>The asparagus genome sheds light on the origin and evolution of a young Y chromosome.</title>
        <authorList>
            <person name="Harkess A."/>
            <person name="Zhou J."/>
            <person name="Xu C."/>
            <person name="Bowers J.E."/>
            <person name="Van der Hulst R."/>
            <person name="Ayyampalayam S."/>
            <person name="Mercati F."/>
            <person name="Riccardi P."/>
            <person name="McKain M.R."/>
            <person name="Kakrana A."/>
            <person name="Tang H."/>
            <person name="Ray J."/>
            <person name="Groenendijk J."/>
            <person name="Arikit S."/>
            <person name="Mathioni S.M."/>
            <person name="Nakano M."/>
            <person name="Shan H."/>
            <person name="Telgmann-Rauber A."/>
            <person name="Kanno A."/>
            <person name="Yue Z."/>
            <person name="Chen H."/>
            <person name="Li W."/>
            <person name="Chen Y."/>
            <person name="Xu X."/>
            <person name="Zhang Y."/>
            <person name="Luo S."/>
            <person name="Chen H."/>
            <person name="Gao J."/>
            <person name="Mao Z."/>
            <person name="Pires J.C."/>
            <person name="Luo M."/>
            <person name="Kudrna D."/>
            <person name="Wing R.A."/>
            <person name="Meyers B.C."/>
            <person name="Yi K."/>
            <person name="Kong H."/>
            <person name="Lavrijsen P."/>
            <person name="Sunseri F."/>
            <person name="Falavigna A."/>
            <person name="Ye Y."/>
            <person name="Leebens-Mack J.H."/>
            <person name="Chen G."/>
        </authorList>
    </citation>
    <scope>NUCLEOTIDE SEQUENCE [LARGE SCALE GENOMIC DNA]</scope>
    <source>
        <strain evidence="2">cv. DH0086</strain>
    </source>
</reference>
<dbReference type="AlphaFoldDB" id="A0A5P1E2Z9"/>